<proteinExistence type="predicted"/>
<keyword evidence="3" id="KW-1185">Reference proteome</keyword>
<organism evidence="2 3">
    <name type="scientific">Salininema proteolyticum</name>
    <dbReference type="NCBI Taxonomy" id="1607685"/>
    <lineage>
        <taxon>Bacteria</taxon>
        <taxon>Bacillati</taxon>
        <taxon>Actinomycetota</taxon>
        <taxon>Actinomycetes</taxon>
        <taxon>Glycomycetales</taxon>
        <taxon>Glycomycetaceae</taxon>
        <taxon>Salininema</taxon>
    </lineage>
</organism>
<dbReference type="InterPro" id="IPR025161">
    <property type="entry name" value="IS402-like_dom"/>
</dbReference>
<evidence type="ECO:0000259" key="1">
    <source>
        <dbReference type="Pfam" id="PF13340"/>
    </source>
</evidence>
<accession>A0ABV8TUT0</accession>
<dbReference type="PANTHER" id="PTHR30007:SF0">
    <property type="entry name" value="TRANSPOSASE"/>
    <property type="match status" value="1"/>
</dbReference>
<comment type="caution">
    <text evidence="2">The sequence shown here is derived from an EMBL/GenBank/DDBJ whole genome shotgun (WGS) entry which is preliminary data.</text>
</comment>
<reference evidence="3" key="1">
    <citation type="journal article" date="2019" name="Int. J. Syst. Evol. Microbiol.">
        <title>The Global Catalogue of Microorganisms (GCM) 10K type strain sequencing project: providing services to taxonomists for standard genome sequencing and annotation.</title>
        <authorList>
            <consortium name="The Broad Institute Genomics Platform"/>
            <consortium name="The Broad Institute Genome Sequencing Center for Infectious Disease"/>
            <person name="Wu L."/>
            <person name="Ma J."/>
        </authorList>
    </citation>
    <scope>NUCLEOTIDE SEQUENCE [LARGE SCALE GENOMIC DNA]</scope>
    <source>
        <strain evidence="3">IBRC-M 10908</strain>
    </source>
</reference>
<feature type="domain" description="Insertion element IS402-like" evidence="1">
    <location>
        <begin position="22"/>
        <end position="96"/>
    </location>
</feature>
<sequence>MHRACDPWRHNTRTSTYPLGCTDAEWALIATLLPVPAALTGRGGHEHHCRRAIVDAIRYIADSGTKWRSLPVDFPPFKTVFGFYSRWVSAGVWDRINTVIREELRYAAGRKAEPSAASIDSQSVKADMTVPAATGGAMMAGRRSTAAKGTWPSTLWA</sequence>
<dbReference type="Proteomes" id="UP001595823">
    <property type="component" value="Unassembled WGS sequence"/>
</dbReference>
<name>A0ABV8TUT0_9ACTN</name>
<evidence type="ECO:0000313" key="3">
    <source>
        <dbReference type="Proteomes" id="UP001595823"/>
    </source>
</evidence>
<dbReference type="EMBL" id="JBHSDK010000003">
    <property type="protein sequence ID" value="MFC4334173.1"/>
    <property type="molecule type" value="Genomic_DNA"/>
</dbReference>
<dbReference type="PANTHER" id="PTHR30007">
    <property type="entry name" value="PHP DOMAIN PROTEIN"/>
    <property type="match status" value="1"/>
</dbReference>
<gene>
    <name evidence="2" type="ORF">ACFPET_03075</name>
</gene>
<dbReference type="Pfam" id="PF13340">
    <property type="entry name" value="DUF4096"/>
    <property type="match status" value="1"/>
</dbReference>
<evidence type="ECO:0000313" key="2">
    <source>
        <dbReference type="EMBL" id="MFC4334173.1"/>
    </source>
</evidence>
<protein>
    <submittedName>
        <fullName evidence="2">Transposase</fullName>
    </submittedName>
</protein>
<dbReference type="RefSeq" id="WP_380617911.1">
    <property type="nucleotide sequence ID" value="NZ_JBHSDK010000003.1"/>
</dbReference>